<accession>A0ABM1AA66</accession>
<keyword evidence="6 8" id="KW-1133">Transmembrane helix</keyword>
<evidence type="ECO:0000256" key="2">
    <source>
        <dbReference type="ARBA" id="ARBA00004687"/>
    </source>
</evidence>
<dbReference type="GO" id="GO:0016757">
    <property type="term" value="F:glycosyltransferase activity"/>
    <property type="evidence" value="ECO:0007669"/>
    <property type="project" value="UniProtKB-KW"/>
</dbReference>
<feature type="transmembrane region" description="Helical" evidence="8">
    <location>
        <begin position="153"/>
        <end position="171"/>
    </location>
</feature>
<evidence type="ECO:0000256" key="4">
    <source>
        <dbReference type="ARBA" id="ARBA00022502"/>
    </source>
</evidence>
<evidence type="ECO:0000256" key="6">
    <source>
        <dbReference type="ARBA" id="ARBA00022989"/>
    </source>
</evidence>
<evidence type="ECO:0000256" key="7">
    <source>
        <dbReference type="ARBA" id="ARBA00023136"/>
    </source>
</evidence>
<comment type="similarity">
    <text evidence="3">Belongs to the PIGC family.</text>
</comment>
<evidence type="ECO:0000256" key="8">
    <source>
        <dbReference type="SAM" id="Phobius"/>
    </source>
</evidence>
<keyword evidence="4" id="KW-0337">GPI-anchor biosynthesis</keyword>
<evidence type="ECO:0000313" key="9">
    <source>
        <dbReference type="Proteomes" id="UP000694888"/>
    </source>
</evidence>
<feature type="transmembrane region" description="Helical" evidence="8">
    <location>
        <begin position="123"/>
        <end position="141"/>
    </location>
</feature>
<feature type="transmembrane region" description="Helical" evidence="8">
    <location>
        <begin position="52"/>
        <end position="77"/>
    </location>
</feature>
<evidence type="ECO:0000256" key="5">
    <source>
        <dbReference type="ARBA" id="ARBA00022692"/>
    </source>
</evidence>
<feature type="transmembrane region" description="Helical" evidence="8">
    <location>
        <begin position="232"/>
        <end position="248"/>
    </location>
</feature>
<keyword evidence="9" id="KW-1185">Reference proteome</keyword>
<keyword evidence="10" id="KW-0328">Glycosyltransferase</keyword>
<dbReference type="GeneID" id="101849253"/>
<feature type="transmembrane region" description="Helical" evidence="8">
    <location>
        <begin position="177"/>
        <end position="194"/>
    </location>
</feature>
<dbReference type="PANTHER" id="PTHR12982">
    <property type="entry name" value="PHOSPHATIDYLINOSITOL GLYCAN, CLASS C"/>
    <property type="match status" value="1"/>
</dbReference>
<dbReference type="PIRSF" id="PIRSF016104">
    <property type="entry name" value="GPI2"/>
    <property type="match status" value="1"/>
</dbReference>
<gene>
    <name evidence="10" type="primary">LOC101849253</name>
</gene>
<evidence type="ECO:0000256" key="1">
    <source>
        <dbReference type="ARBA" id="ARBA00004141"/>
    </source>
</evidence>
<keyword evidence="10" id="KW-0808">Transferase</keyword>
<feature type="transmembrane region" description="Helical" evidence="8">
    <location>
        <begin position="89"/>
        <end position="111"/>
    </location>
</feature>
<dbReference type="Proteomes" id="UP000694888">
    <property type="component" value="Unplaced"/>
</dbReference>
<reference evidence="10" key="1">
    <citation type="submission" date="2025-08" db="UniProtKB">
        <authorList>
            <consortium name="RefSeq"/>
        </authorList>
    </citation>
    <scope>IDENTIFICATION</scope>
</reference>
<dbReference type="InterPro" id="IPR009450">
    <property type="entry name" value="Plno_GlcNAc_GPI2"/>
</dbReference>
<evidence type="ECO:0000313" key="10">
    <source>
        <dbReference type="RefSeq" id="XP_012943781.1"/>
    </source>
</evidence>
<keyword evidence="5 8" id="KW-0812">Transmembrane</keyword>
<proteinExistence type="inferred from homology"/>
<sequence length="294" mass="33027">MASSESGTTTRYREKKPWRKILYEDQGYPDDYVDSSFLEELKKNLHVRSYSYGMLVCASTSITQQLSSVGLFVAMFFNMEDRMLSPQVLWALASAVTVLGYVVNQSLAWYYRQQPVPALLVKHLKTCVLFQGFSAFLSPVLASLTETISTDTIYAMTALMFAGYLLFYNYHTLDGDVPGAVSLNAAVFASVCLASRLHTAWHAFTTVTISFEMFALWPILQNTLKEFHYRGHVIVTLVISLVCTLCLLPKTVVGAVLYLTAAIFVTFVCPAWLFHIQPLKNNIYGPWDEAVVKT</sequence>
<comment type="pathway">
    <text evidence="2">Glycolipid biosynthesis; glycosylphosphatidylinositol-anchor biosynthesis.</text>
</comment>
<feature type="transmembrane region" description="Helical" evidence="8">
    <location>
        <begin position="255"/>
        <end position="274"/>
    </location>
</feature>
<name>A0ABM1AA66_APLCA</name>
<comment type="subcellular location">
    <subcellularLocation>
        <location evidence="1">Membrane</location>
        <topology evidence="1">Multi-pass membrane protein</topology>
    </subcellularLocation>
</comment>
<dbReference type="PANTHER" id="PTHR12982:SF0">
    <property type="entry name" value="PHOSPHATIDYLINOSITOL N-ACETYLGLUCOSAMINYLTRANSFERASE SUBUNIT C"/>
    <property type="match status" value="1"/>
</dbReference>
<dbReference type="Pfam" id="PF06432">
    <property type="entry name" value="GPI2"/>
    <property type="match status" value="1"/>
</dbReference>
<organism evidence="9 10">
    <name type="scientific">Aplysia californica</name>
    <name type="common">California sea hare</name>
    <dbReference type="NCBI Taxonomy" id="6500"/>
    <lineage>
        <taxon>Eukaryota</taxon>
        <taxon>Metazoa</taxon>
        <taxon>Spiralia</taxon>
        <taxon>Lophotrochozoa</taxon>
        <taxon>Mollusca</taxon>
        <taxon>Gastropoda</taxon>
        <taxon>Heterobranchia</taxon>
        <taxon>Euthyneura</taxon>
        <taxon>Tectipleura</taxon>
        <taxon>Aplysiida</taxon>
        <taxon>Aplysioidea</taxon>
        <taxon>Aplysiidae</taxon>
        <taxon>Aplysia</taxon>
    </lineage>
</organism>
<keyword evidence="7 8" id="KW-0472">Membrane</keyword>
<protein>
    <submittedName>
        <fullName evidence="10">Phosphatidylinositol N-acetylglucosaminyltransferase subunit C</fullName>
    </submittedName>
</protein>
<evidence type="ECO:0000256" key="3">
    <source>
        <dbReference type="ARBA" id="ARBA00008321"/>
    </source>
</evidence>
<feature type="transmembrane region" description="Helical" evidence="8">
    <location>
        <begin position="201"/>
        <end position="220"/>
    </location>
</feature>
<dbReference type="RefSeq" id="XP_012943781.1">
    <property type="nucleotide sequence ID" value="XM_013088327.2"/>
</dbReference>